<organism evidence="2 3">
    <name type="scientific">Saccharobesus litoralis</name>
    <dbReference type="NCBI Taxonomy" id="2172099"/>
    <lineage>
        <taxon>Bacteria</taxon>
        <taxon>Pseudomonadati</taxon>
        <taxon>Pseudomonadota</taxon>
        <taxon>Gammaproteobacteria</taxon>
        <taxon>Alteromonadales</taxon>
        <taxon>Alteromonadaceae</taxon>
        <taxon>Saccharobesus</taxon>
    </lineage>
</organism>
<evidence type="ECO:0000313" key="3">
    <source>
        <dbReference type="Proteomes" id="UP000244441"/>
    </source>
</evidence>
<reference evidence="2 3" key="1">
    <citation type="submission" date="2018-01" db="EMBL/GenBank/DDBJ databases">
        <title>Genome sequence of a Cantenovulum-like bacteria.</title>
        <authorList>
            <person name="Tan W.R."/>
            <person name="Lau N.-S."/>
            <person name="Go F."/>
            <person name="Amirul A.-A.A."/>
        </authorList>
    </citation>
    <scope>NUCLEOTIDE SEQUENCE [LARGE SCALE GENOMIC DNA]</scope>
    <source>
        <strain evidence="2 3">CCB-QB4</strain>
    </source>
</reference>
<proteinExistence type="predicted"/>
<dbReference type="Gene3D" id="2.120.10.30">
    <property type="entry name" value="TolB, C-terminal domain"/>
    <property type="match status" value="1"/>
</dbReference>
<dbReference type="EMBL" id="CP026604">
    <property type="protein sequence ID" value="AWB68229.1"/>
    <property type="molecule type" value="Genomic_DNA"/>
</dbReference>
<keyword evidence="3" id="KW-1185">Reference proteome</keyword>
<sequence length="982" mass="111992">MFLYRQLRIVFLLLFACFFSANVSATQLALNEDNQWQTYETSHFIIHFTAPLRDWAIIAGKELESAHALLLKQQNRQLTPKVQVLVIENNNQANGFAISPSYRPLMTLFVTPPQSNSLSNAPSWQQLLTVHEYVHLVHLGQPSRNKWLDKLRRAWDLFDVSQSGMPRWVAEGYATLMESKLTGRGRLFDDNMDAFLSQLTVEGAFPQYRELNARDHRYMAGSFAYIVGARFMYWLEQEYGADKLDHVWTRSVAVKKRNFDQAFKGVYNASAQQLYRKFVVAYTQKTLARHQELDKTPAKLWLDLNQAAHSPAISPSGEFIALLNRVKKTWQLSVFHTKDNQQAQEKFAKQQEQLLKRDPLDIADVAPEVFKRQQKASLPSVSYWGISNPVWLDNQTLLFTALSRVKKAHNTTDIYSWNINTDEVKQHTLGFNIRRFDVINSANEDEKEPHSITLFAEQATQGYSQIIAFNIDLHANSVTDLASTRVSVITDKQLGRVYDFPQLSPDNTKLAYLKFELNNKWQLYWFDRVTNQHAAIPLPHSSQFLSYPQWSLDGQAIYFTASQQSLTKLFRVNVQSQQVEQLTSGDLDLHWPTQLNDNTLLAFARKSTGQDIVALDLPTLAVTSVLGKAEQGVELANVDRQHVMPKAMASATAIEGNIQDYGLGVREGSVMLAATVNWASYHLSEIGYRNVDLLQRLDWQINATQSSKQQGLQGVSGNLKWRTMPVDINAHGYYWQMHPDNQGSELVRANSNTSAIAGQITETGVVVSASQQIINGQHDYGWQAKYFWQQFEQDTTNRDTQAARVSGNYAWHYRANTWRIRQRSELAVYQGNTDSVDWQGYDANLSLFGQWRRVKTHLSYQQQYRSPDDDLTLLSLGGAASNLIAPHQQLNRILAPELPFMSLQGNKYQNLKLTVALGEISAFSQRHKLTHVIDSFGLAGNKQFNFGLPSLVGLNINYGLARVLPQIGQDENQLWLSFFHRW</sequence>
<gene>
    <name evidence="2" type="ORF">C2869_18220</name>
</gene>
<name>A0A2S0VVI7_9ALTE</name>
<dbReference type="RefSeq" id="WP_108604293.1">
    <property type="nucleotide sequence ID" value="NZ_CP026604.1"/>
</dbReference>
<feature type="signal peptide" evidence="1">
    <location>
        <begin position="1"/>
        <end position="25"/>
    </location>
</feature>
<dbReference type="AlphaFoldDB" id="A0A2S0VVI7"/>
<dbReference type="OrthoDB" id="33879at2"/>
<evidence type="ECO:0000256" key="1">
    <source>
        <dbReference type="SAM" id="SignalP"/>
    </source>
</evidence>
<evidence type="ECO:0000313" key="2">
    <source>
        <dbReference type="EMBL" id="AWB68229.1"/>
    </source>
</evidence>
<protein>
    <submittedName>
        <fullName evidence="2">Uncharacterized protein</fullName>
    </submittedName>
</protein>
<accession>A0A2S0VVI7</accession>
<dbReference type="KEGG" id="cate:C2869_18220"/>
<dbReference type="Proteomes" id="UP000244441">
    <property type="component" value="Chromosome"/>
</dbReference>
<keyword evidence="1" id="KW-0732">Signal</keyword>
<feature type="chain" id="PRO_5015523100" evidence="1">
    <location>
        <begin position="26"/>
        <end position="982"/>
    </location>
</feature>
<dbReference type="InterPro" id="IPR011042">
    <property type="entry name" value="6-blade_b-propeller_TolB-like"/>
</dbReference>
<dbReference type="SUPFAM" id="SSF82171">
    <property type="entry name" value="DPP6 N-terminal domain-like"/>
    <property type="match status" value="1"/>
</dbReference>